<dbReference type="EMBL" id="BEXD01002591">
    <property type="protein sequence ID" value="GBB98814.1"/>
    <property type="molecule type" value="Genomic_DNA"/>
</dbReference>
<gene>
    <name evidence="1" type="ORF">RclHR1_03330011</name>
</gene>
<evidence type="ECO:0000313" key="2">
    <source>
        <dbReference type="Proteomes" id="UP000247702"/>
    </source>
</evidence>
<proteinExistence type="predicted"/>
<keyword evidence="2" id="KW-1185">Reference proteome</keyword>
<evidence type="ECO:0000313" key="1">
    <source>
        <dbReference type="EMBL" id="GBB98814.1"/>
    </source>
</evidence>
<accession>A0A2Z6RKW9</accession>
<name>A0A2Z6RKW9_9GLOM</name>
<dbReference type="AlphaFoldDB" id="A0A2Z6RKW9"/>
<organism evidence="1 2">
    <name type="scientific">Rhizophagus clarus</name>
    <dbReference type="NCBI Taxonomy" id="94130"/>
    <lineage>
        <taxon>Eukaryota</taxon>
        <taxon>Fungi</taxon>
        <taxon>Fungi incertae sedis</taxon>
        <taxon>Mucoromycota</taxon>
        <taxon>Glomeromycotina</taxon>
        <taxon>Glomeromycetes</taxon>
        <taxon>Glomerales</taxon>
        <taxon>Glomeraceae</taxon>
        <taxon>Rhizophagus</taxon>
    </lineage>
</organism>
<protein>
    <submittedName>
        <fullName evidence="1">Uncharacterized protein</fullName>
    </submittedName>
</protein>
<dbReference type="Proteomes" id="UP000247702">
    <property type="component" value="Unassembled WGS sequence"/>
</dbReference>
<sequence>MIMTDSTEDEVEWADNKIEDEAEQIFSVLMKTLENRKKNGQTLFQLLLKKKVQKNLNDEMQDINIHNDEKVNRKNNDQSIKYASFINQIEDKLKIKDQQLTPGYKMRLKAVQYYFQLLRKGHAKLK</sequence>
<comment type="caution">
    <text evidence="1">The sequence shown here is derived from an EMBL/GenBank/DDBJ whole genome shotgun (WGS) entry which is preliminary data.</text>
</comment>
<reference evidence="1 2" key="1">
    <citation type="submission" date="2017-11" db="EMBL/GenBank/DDBJ databases">
        <title>The genome of Rhizophagus clarus HR1 reveals common genetic basis of auxotrophy among arbuscular mycorrhizal fungi.</title>
        <authorList>
            <person name="Kobayashi Y."/>
        </authorList>
    </citation>
    <scope>NUCLEOTIDE SEQUENCE [LARGE SCALE GENOMIC DNA]</scope>
    <source>
        <strain evidence="1 2">HR1</strain>
    </source>
</reference>